<name>A0A0E3WFQ6_9STRE</name>
<proteinExistence type="predicted"/>
<dbReference type="OrthoDB" id="9792987at2"/>
<protein>
    <submittedName>
        <fullName evidence="1">Glutaredoxin 2</fullName>
    </submittedName>
</protein>
<dbReference type="AlphaFoldDB" id="A0A0E3WFQ6"/>
<dbReference type="InterPro" id="IPR046698">
    <property type="entry name" value="PedC-like"/>
</dbReference>
<dbReference type="RefSeq" id="WP_093651456.1">
    <property type="nucleotide sequence ID" value="NZ_CTEN01000005.1"/>
</dbReference>
<dbReference type="EMBL" id="CTEN01000005">
    <property type="protein sequence ID" value="CQR25942.1"/>
    <property type="molecule type" value="Genomic_DNA"/>
</dbReference>
<keyword evidence="2" id="KW-1185">Reference proteome</keyword>
<dbReference type="SUPFAM" id="SSF52833">
    <property type="entry name" value="Thioredoxin-like"/>
    <property type="match status" value="1"/>
</dbReference>
<dbReference type="InterPro" id="IPR036249">
    <property type="entry name" value="Thioredoxin-like_sf"/>
</dbReference>
<dbReference type="STRING" id="1608583.BN1356_02287"/>
<dbReference type="Pfam" id="PF20207">
    <property type="entry name" value="DUF6568"/>
    <property type="match status" value="1"/>
</dbReference>
<sequence length="119" mass="13621">MFFKNTFEEDIQYFQAVSPKEARRLLETKDGAILFLGRESCPYCRLFAPKLAALAKREKWTVYFLHTQNPAYSAQEVAQLRQDYGVPTVPGFLQAKADGVAVRCDSSMTEEEIQNFITE</sequence>
<reference evidence="2" key="1">
    <citation type="submission" date="2015-03" db="EMBL/GenBank/DDBJ databases">
        <authorList>
            <person name="Urmite Genomes"/>
        </authorList>
    </citation>
    <scope>NUCLEOTIDE SEQUENCE [LARGE SCALE GENOMIC DNA]</scope>
    <source>
        <strain evidence="2">FF10</strain>
    </source>
</reference>
<accession>A0A0E3WFQ6</accession>
<dbReference type="CDD" id="cd02947">
    <property type="entry name" value="TRX_family"/>
    <property type="match status" value="1"/>
</dbReference>
<dbReference type="Proteomes" id="UP000198604">
    <property type="component" value="Unassembled WGS sequence"/>
</dbReference>
<evidence type="ECO:0000313" key="1">
    <source>
        <dbReference type="EMBL" id="CQR25942.1"/>
    </source>
</evidence>
<gene>
    <name evidence="1" type="ORF">BN1356_02287</name>
</gene>
<organism evidence="1 2">
    <name type="scientific">Streptococcus varani</name>
    <dbReference type="NCBI Taxonomy" id="1608583"/>
    <lineage>
        <taxon>Bacteria</taxon>
        <taxon>Bacillati</taxon>
        <taxon>Bacillota</taxon>
        <taxon>Bacilli</taxon>
        <taxon>Lactobacillales</taxon>
        <taxon>Streptococcaceae</taxon>
        <taxon>Streptococcus</taxon>
    </lineage>
</organism>
<evidence type="ECO:0000313" key="2">
    <source>
        <dbReference type="Proteomes" id="UP000198604"/>
    </source>
</evidence>
<dbReference type="Gene3D" id="3.40.30.10">
    <property type="entry name" value="Glutaredoxin"/>
    <property type="match status" value="1"/>
</dbReference>